<evidence type="ECO:0000256" key="3">
    <source>
        <dbReference type="ARBA" id="ARBA00023002"/>
    </source>
</evidence>
<dbReference type="Pfam" id="PF00248">
    <property type="entry name" value="Aldo_ket_red"/>
    <property type="match status" value="1"/>
</dbReference>
<comment type="similarity">
    <text evidence="1">Belongs to the shaker potassium channel beta subunit family.</text>
</comment>
<evidence type="ECO:0000256" key="2">
    <source>
        <dbReference type="ARBA" id="ARBA00022857"/>
    </source>
</evidence>
<dbReference type="PRINTS" id="PR01577">
    <property type="entry name" value="KCNABCHANNEL"/>
</dbReference>
<gene>
    <name evidence="5" type="ORF">GWO12_09800</name>
</gene>
<dbReference type="Gene3D" id="3.20.20.100">
    <property type="entry name" value="NADP-dependent oxidoreductase domain"/>
    <property type="match status" value="1"/>
</dbReference>
<dbReference type="InterPro" id="IPR023210">
    <property type="entry name" value="NADP_OxRdtase_dom"/>
</dbReference>
<accession>A0AAE4Z7T2</accession>
<dbReference type="CDD" id="cd19074">
    <property type="entry name" value="Aldo_ket_red_shaker-like"/>
    <property type="match status" value="1"/>
</dbReference>
<dbReference type="FunFam" id="3.20.20.100:FF:000004">
    <property type="entry name" value="Oxidoreductase, aldo/keto reductase"/>
    <property type="match status" value="1"/>
</dbReference>
<proteinExistence type="inferred from homology"/>
<dbReference type="InterPro" id="IPR005399">
    <property type="entry name" value="K_chnl_volt-dep_bsu_KCNAB-rel"/>
</dbReference>
<sequence>MNYRNLGNSGLKISTVSLGSWLTFGHRTDQKTAIRCVRRAIELGINFFDTANVYAGGRAESVLGKALAPLSRHEYALATKAYFRVGPGPNDAGLSRKHIFEQVHMSLERLRTDYVDLFQCHRYDDDTPLDETLRAIDDLITQGKVLYGGVSVWSAGQIEDAVRLGRQLGLRRLVSNQPQYHILRRDIEENGVLEVCRREGLGLLAYSPLARGVLTGKYTSIEDVPDDSRAADERGRDFMGPWFSAEGLAKVAKLKRIAEEAGLHLPAMAIAWCLRRPEVSSAIVGATKVEHVEANAAAAELRLSDDVIAVIDQIAPM</sequence>
<name>A0AAE4Z7T2_9BACT</name>
<feature type="domain" description="NADP-dependent oxidoreductase" evidence="4">
    <location>
        <begin position="16"/>
        <end position="314"/>
    </location>
</feature>
<dbReference type="SUPFAM" id="SSF51430">
    <property type="entry name" value="NAD(P)-linked oxidoreductase"/>
    <property type="match status" value="1"/>
</dbReference>
<evidence type="ECO:0000256" key="1">
    <source>
        <dbReference type="ARBA" id="ARBA00006515"/>
    </source>
</evidence>
<dbReference type="PANTHER" id="PTHR43150:SF2">
    <property type="entry name" value="HYPERKINETIC, ISOFORM M"/>
    <property type="match status" value="1"/>
</dbReference>
<evidence type="ECO:0000259" key="4">
    <source>
        <dbReference type="Pfam" id="PF00248"/>
    </source>
</evidence>
<dbReference type="EMBL" id="JAACAK010000080">
    <property type="protein sequence ID" value="NIR75384.1"/>
    <property type="molecule type" value="Genomic_DNA"/>
</dbReference>
<dbReference type="GO" id="GO:0005829">
    <property type="term" value="C:cytosol"/>
    <property type="evidence" value="ECO:0007669"/>
    <property type="project" value="UniProtKB-ARBA"/>
</dbReference>
<dbReference type="InterPro" id="IPR036812">
    <property type="entry name" value="NAD(P)_OxRdtase_dom_sf"/>
</dbReference>
<dbReference type="Proteomes" id="UP000702544">
    <property type="component" value="Unassembled WGS sequence"/>
</dbReference>
<reference evidence="5 6" key="1">
    <citation type="submission" date="2020-01" db="EMBL/GenBank/DDBJ databases">
        <title>Genomes assembled from Gulf of Kutch pelagic sediment metagenomes.</title>
        <authorList>
            <person name="Chandrashekar M."/>
            <person name="Mahajan M.S."/>
            <person name="Dave K.J."/>
            <person name="Vatsa P."/>
            <person name="Nathani N.M."/>
        </authorList>
    </citation>
    <scope>NUCLEOTIDE SEQUENCE [LARGE SCALE GENOMIC DNA]</scope>
    <source>
        <strain evidence="5">KS3-K002</strain>
    </source>
</reference>
<evidence type="ECO:0000313" key="6">
    <source>
        <dbReference type="Proteomes" id="UP000702544"/>
    </source>
</evidence>
<protein>
    <submittedName>
        <fullName evidence="5">Aldo/keto reductase</fullName>
    </submittedName>
</protein>
<dbReference type="AlphaFoldDB" id="A0AAE4Z7T2"/>
<dbReference type="GO" id="GO:0016491">
    <property type="term" value="F:oxidoreductase activity"/>
    <property type="evidence" value="ECO:0007669"/>
    <property type="project" value="UniProtKB-KW"/>
</dbReference>
<dbReference type="PANTHER" id="PTHR43150">
    <property type="entry name" value="HYPERKINETIC, ISOFORM M"/>
    <property type="match status" value="1"/>
</dbReference>
<comment type="caution">
    <text evidence="5">The sequence shown here is derived from an EMBL/GenBank/DDBJ whole genome shotgun (WGS) entry which is preliminary data.</text>
</comment>
<keyword evidence="3" id="KW-0560">Oxidoreductase</keyword>
<evidence type="ECO:0000313" key="5">
    <source>
        <dbReference type="EMBL" id="NIR75384.1"/>
    </source>
</evidence>
<organism evidence="5 6">
    <name type="scientific">Candidatus Kutchimonas denitrificans</name>
    <dbReference type="NCBI Taxonomy" id="3056748"/>
    <lineage>
        <taxon>Bacteria</taxon>
        <taxon>Pseudomonadati</taxon>
        <taxon>Gemmatimonadota</taxon>
        <taxon>Gemmatimonadia</taxon>
        <taxon>Candidatus Palauibacterales</taxon>
        <taxon>Candidatus Palauibacteraceae</taxon>
        <taxon>Candidatus Kutchimonas</taxon>
    </lineage>
</organism>
<keyword evidence="2" id="KW-0521">NADP</keyword>